<protein>
    <submittedName>
        <fullName evidence="2">Uncharacterized protein</fullName>
    </submittedName>
</protein>
<dbReference type="EMBL" id="JACHJE010000003">
    <property type="protein sequence ID" value="MBB5124860.1"/>
    <property type="molecule type" value="Genomic_DNA"/>
</dbReference>
<name>A0A7W8BKE2_9ACTN</name>
<accession>A0A7W8BKE2</accession>
<evidence type="ECO:0000256" key="1">
    <source>
        <dbReference type="SAM" id="MobiDB-lite"/>
    </source>
</evidence>
<reference evidence="2 3" key="1">
    <citation type="submission" date="2020-08" db="EMBL/GenBank/DDBJ databases">
        <title>Genomic Encyclopedia of Type Strains, Phase III (KMG-III): the genomes of soil and plant-associated and newly described type strains.</title>
        <authorList>
            <person name="Whitman W."/>
        </authorList>
    </citation>
    <scope>NUCLEOTIDE SEQUENCE [LARGE SCALE GENOMIC DNA]</scope>
    <source>
        <strain evidence="2 3">CECT 3226</strain>
    </source>
</reference>
<feature type="region of interest" description="Disordered" evidence="1">
    <location>
        <begin position="1"/>
        <end position="32"/>
    </location>
</feature>
<dbReference type="Proteomes" id="UP000568022">
    <property type="component" value="Unassembled WGS sequence"/>
</dbReference>
<gene>
    <name evidence="2" type="ORF">FHS32_001592</name>
</gene>
<sequence length="32" mass="3263">MAAADLRTAGRSRTLPGVAAASCPHDLQDGPR</sequence>
<proteinExistence type="predicted"/>
<evidence type="ECO:0000313" key="3">
    <source>
        <dbReference type="Proteomes" id="UP000568022"/>
    </source>
</evidence>
<organism evidence="2 3">
    <name type="scientific">Streptomyces griseoloalbus</name>
    <dbReference type="NCBI Taxonomy" id="67303"/>
    <lineage>
        <taxon>Bacteria</taxon>
        <taxon>Bacillati</taxon>
        <taxon>Actinomycetota</taxon>
        <taxon>Actinomycetes</taxon>
        <taxon>Kitasatosporales</taxon>
        <taxon>Streptomycetaceae</taxon>
        <taxon>Streptomyces</taxon>
    </lineage>
</organism>
<evidence type="ECO:0000313" key="2">
    <source>
        <dbReference type="EMBL" id="MBB5124860.1"/>
    </source>
</evidence>
<keyword evidence="3" id="KW-1185">Reference proteome</keyword>
<dbReference type="AlphaFoldDB" id="A0A7W8BKE2"/>
<comment type="caution">
    <text evidence="2">The sequence shown here is derived from an EMBL/GenBank/DDBJ whole genome shotgun (WGS) entry which is preliminary data.</text>
</comment>